<accession>A0A2W7MDE9</accession>
<dbReference type="EMBL" id="QKZI01000007">
    <property type="protein sequence ID" value="PZX03110.1"/>
    <property type="molecule type" value="Genomic_DNA"/>
</dbReference>
<dbReference type="AlphaFoldDB" id="A0A2W7MDE9"/>
<evidence type="ECO:0000313" key="1">
    <source>
        <dbReference type="EMBL" id="PZX03110.1"/>
    </source>
</evidence>
<evidence type="ECO:0008006" key="3">
    <source>
        <dbReference type="Google" id="ProtNLM"/>
    </source>
</evidence>
<evidence type="ECO:0000313" key="2">
    <source>
        <dbReference type="Proteomes" id="UP000248646"/>
    </source>
</evidence>
<reference evidence="1 2" key="1">
    <citation type="submission" date="2018-06" db="EMBL/GenBank/DDBJ databases">
        <title>Genomic Encyclopedia of Type Strains, Phase IV (KMG-IV): sequencing the most valuable type-strain genomes for metagenomic binning, comparative biology and taxonomic classification.</title>
        <authorList>
            <person name="Goeker M."/>
        </authorList>
    </citation>
    <scope>NUCLEOTIDE SEQUENCE [LARGE SCALE GENOMIC DNA]</scope>
    <source>
        <strain evidence="1 2">DSM 5</strain>
    </source>
</reference>
<keyword evidence="2" id="KW-1185">Reference proteome</keyword>
<dbReference type="OrthoDB" id="2691759at2"/>
<name>A0A2W7MDE9_9BACI</name>
<dbReference type="Proteomes" id="UP000248646">
    <property type="component" value="Unassembled WGS sequence"/>
</dbReference>
<protein>
    <recommendedName>
        <fullName evidence="3">PH (Pleckstrin Homology) domain-containing protein</fullName>
    </recommendedName>
</protein>
<proteinExistence type="predicted"/>
<dbReference type="RefSeq" id="WP_111440279.1">
    <property type="nucleotide sequence ID" value="NZ_QKZI01000007.1"/>
</dbReference>
<sequence>MTEYTSIIYIEVERTIDFYYQMQQTEKQLELVMTTETIRSANHSFLLQHVHDMSFKPFSFGGGFLYLHTNQGVFTYKINVNPTFFVDVYKNMKQNFMNH</sequence>
<organism evidence="1 2">
    <name type="scientific">Psychrobacillus insolitus</name>
    <dbReference type="NCBI Taxonomy" id="1461"/>
    <lineage>
        <taxon>Bacteria</taxon>
        <taxon>Bacillati</taxon>
        <taxon>Bacillota</taxon>
        <taxon>Bacilli</taxon>
        <taxon>Bacillales</taxon>
        <taxon>Bacillaceae</taxon>
        <taxon>Psychrobacillus</taxon>
    </lineage>
</organism>
<gene>
    <name evidence="1" type="ORF">C7437_10767</name>
</gene>
<comment type="caution">
    <text evidence="1">The sequence shown here is derived from an EMBL/GenBank/DDBJ whole genome shotgun (WGS) entry which is preliminary data.</text>
</comment>